<evidence type="ECO:0008006" key="4">
    <source>
        <dbReference type="Google" id="ProtNLM"/>
    </source>
</evidence>
<gene>
    <name evidence="2" type="ORF">JIN85_03070</name>
</gene>
<reference evidence="2" key="1">
    <citation type="submission" date="2021-01" db="EMBL/GenBank/DDBJ databases">
        <title>Modified the classification status of verrucomicrobia.</title>
        <authorList>
            <person name="Feng X."/>
        </authorList>
    </citation>
    <scope>NUCLEOTIDE SEQUENCE</scope>
    <source>
        <strain evidence="2">KCTC 22041</strain>
    </source>
</reference>
<sequence>MKTISRIFPLILAAALMPITIARGEEAKPVPPTGKMGFVRLVAAVAQGSGTLKIKIDGSDINPTGYNLGDVTGGLGLKAGTHEVTISREGTEEGTTKVKVENDDTTILIPFAEKVPASDEKPAYWAIRILRLKQLDVPEGKTASFVSVSQTPELKVEMRDPEGKWTPVYVKRLAVAKAAITYPRGYVPLKSKDGNIESIPVAQEGNYVVLLYDDKDGKVQSLNFQDQKFLSAD</sequence>
<dbReference type="EMBL" id="JAENIJ010000003">
    <property type="protein sequence ID" value="MBK1881380.1"/>
    <property type="molecule type" value="Genomic_DNA"/>
</dbReference>
<dbReference type="Proteomes" id="UP000603141">
    <property type="component" value="Unassembled WGS sequence"/>
</dbReference>
<feature type="chain" id="PRO_5038139974" description="PEGA domain-containing protein" evidence="1">
    <location>
        <begin position="28"/>
        <end position="233"/>
    </location>
</feature>
<name>A0A934S187_9BACT</name>
<accession>A0A934S187</accession>
<evidence type="ECO:0000256" key="1">
    <source>
        <dbReference type="SAM" id="SignalP"/>
    </source>
</evidence>
<dbReference type="RefSeq" id="WP_200267525.1">
    <property type="nucleotide sequence ID" value="NZ_JAENIJ010000003.1"/>
</dbReference>
<protein>
    <recommendedName>
        <fullName evidence="4">PEGA domain-containing protein</fullName>
    </recommendedName>
</protein>
<evidence type="ECO:0000313" key="2">
    <source>
        <dbReference type="EMBL" id="MBK1881380.1"/>
    </source>
</evidence>
<feature type="signal peptide" evidence="1">
    <location>
        <begin position="1"/>
        <end position="27"/>
    </location>
</feature>
<keyword evidence="1" id="KW-0732">Signal</keyword>
<proteinExistence type="predicted"/>
<dbReference type="AlphaFoldDB" id="A0A934S187"/>
<organism evidence="2 3">
    <name type="scientific">Luteolibacter pohnpeiensis</name>
    <dbReference type="NCBI Taxonomy" id="454153"/>
    <lineage>
        <taxon>Bacteria</taxon>
        <taxon>Pseudomonadati</taxon>
        <taxon>Verrucomicrobiota</taxon>
        <taxon>Verrucomicrobiia</taxon>
        <taxon>Verrucomicrobiales</taxon>
        <taxon>Verrucomicrobiaceae</taxon>
        <taxon>Luteolibacter</taxon>
    </lineage>
</organism>
<evidence type="ECO:0000313" key="3">
    <source>
        <dbReference type="Proteomes" id="UP000603141"/>
    </source>
</evidence>
<keyword evidence="3" id="KW-1185">Reference proteome</keyword>
<comment type="caution">
    <text evidence="2">The sequence shown here is derived from an EMBL/GenBank/DDBJ whole genome shotgun (WGS) entry which is preliminary data.</text>
</comment>